<comment type="caution">
    <text evidence="2">The sequence shown here is derived from an EMBL/GenBank/DDBJ whole genome shotgun (WGS) entry which is preliminary data.</text>
</comment>
<feature type="compositionally biased region" description="Polar residues" evidence="1">
    <location>
        <begin position="49"/>
        <end position="66"/>
    </location>
</feature>
<protein>
    <submittedName>
        <fullName evidence="2">Uncharacterized protein</fullName>
    </submittedName>
</protein>
<dbReference type="EMBL" id="CAJOBB010023743">
    <property type="protein sequence ID" value="CAF4395255.1"/>
    <property type="molecule type" value="Genomic_DNA"/>
</dbReference>
<evidence type="ECO:0000313" key="3">
    <source>
        <dbReference type="Proteomes" id="UP000663868"/>
    </source>
</evidence>
<dbReference type="AlphaFoldDB" id="A0A820NPP5"/>
<feature type="compositionally biased region" description="Polar residues" evidence="1">
    <location>
        <begin position="76"/>
        <end position="97"/>
    </location>
</feature>
<evidence type="ECO:0000256" key="1">
    <source>
        <dbReference type="SAM" id="MobiDB-lite"/>
    </source>
</evidence>
<reference evidence="2" key="1">
    <citation type="submission" date="2021-02" db="EMBL/GenBank/DDBJ databases">
        <authorList>
            <person name="Nowell W R."/>
        </authorList>
    </citation>
    <scope>NUCLEOTIDE SEQUENCE</scope>
</reference>
<feature type="non-terminal residue" evidence="2">
    <location>
        <position position="1"/>
    </location>
</feature>
<accession>A0A820NPP5</accession>
<proteinExistence type="predicted"/>
<dbReference type="Proteomes" id="UP000663868">
    <property type="component" value="Unassembled WGS sequence"/>
</dbReference>
<sequence>SCSSHQQVDPSEWPSHNQSLLSINESNLPQSTLLPSIVKQKSQNTLSPLVKSISSSEQPVRQSLCKTISEPPRGSYQHSTSQNELQFPVNNEINKQN</sequence>
<name>A0A820NPP5_9BILA</name>
<gene>
    <name evidence="2" type="ORF">KXQ929_LOCUS50703</name>
</gene>
<feature type="region of interest" description="Disordered" evidence="1">
    <location>
        <begin position="1"/>
        <end position="24"/>
    </location>
</feature>
<feature type="region of interest" description="Disordered" evidence="1">
    <location>
        <begin position="49"/>
        <end position="97"/>
    </location>
</feature>
<organism evidence="2 3">
    <name type="scientific">Adineta steineri</name>
    <dbReference type="NCBI Taxonomy" id="433720"/>
    <lineage>
        <taxon>Eukaryota</taxon>
        <taxon>Metazoa</taxon>
        <taxon>Spiralia</taxon>
        <taxon>Gnathifera</taxon>
        <taxon>Rotifera</taxon>
        <taxon>Eurotatoria</taxon>
        <taxon>Bdelloidea</taxon>
        <taxon>Adinetida</taxon>
        <taxon>Adinetidae</taxon>
        <taxon>Adineta</taxon>
    </lineage>
</organism>
<evidence type="ECO:0000313" key="2">
    <source>
        <dbReference type="EMBL" id="CAF4395255.1"/>
    </source>
</evidence>